<dbReference type="PROSITE" id="PS51177">
    <property type="entry name" value="LUMAZINE_BIND"/>
    <property type="match status" value="2"/>
</dbReference>
<evidence type="ECO:0000256" key="3">
    <source>
        <dbReference type="ARBA" id="ARBA00004887"/>
    </source>
</evidence>
<keyword evidence="13" id="KW-1185">Reference proteome</keyword>
<keyword evidence="6" id="KW-0686">Riboflavin biosynthesis</keyword>
<dbReference type="PANTHER" id="PTHR21098:SF12">
    <property type="entry name" value="RIBOFLAVIN SYNTHASE"/>
    <property type="match status" value="1"/>
</dbReference>
<sequence length="205" mass="21556">MFTGIITDIGTVRAITRDTGGEWGDTRMEVTCAYDTSSIDIGASISHAGACMTVIEKGPNWYAFEVSDESLDKTTMSAWKVGQKINLERALTGADELGGHLVTGHVDGVGTLTAREEIAGSIKLDFTAPAHIAFGIAPKGSITIEGVSLTVNTAKGSTFSVNIIPHTATATTLGGLQVGDEVNLEIDLIARYVARYLGHMKDPSA</sequence>
<dbReference type="PIRSF" id="PIRSF000498">
    <property type="entry name" value="Riboflavin_syn_A"/>
    <property type="match status" value="1"/>
</dbReference>
<evidence type="ECO:0000256" key="1">
    <source>
        <dbReference type="ARBA" id="ARBA00000968"/>
    </source>
</evidence>
<evidence type="ECO:0000256" key="9">
    <source>
        <dbReference type="NCBIfam" id="TIGR00187"/>
    </source>
</evidence>
<protein>
    <recommendedName>
        <fullName evidence="5 9">Riboflavin synthase</fullName>
        <ecNumber evidence="4 9">2.5.1.9</ecNumber>
    </recommendedName>
</protein>
<feature type="repeat" description="Lumazine-binding" evidence="10">
    <location>
        <begin position="1"/>
        <end position="100"/>
    </location>
</feature>
<comment type="function">
    <text evidence="2">Catalyzes the dismutation of two molecules of 6,7-dimethyl-8-ribityllumazine, resulting in the formation of riboflavin and 5-amino-6-(D-ribitylamino)uracil.</text>
</comment>
<dbReference type="EMBL" id="BMYV01000001">
    <property type="protein sequence ID" value="GGX59613.1"/>
    <property type="molecule type" value="Genomic_DNA"/>
</dbReference>
<dbReference type="InterPro" id="IPR017938">
    <property type="entry name" value="Riboflavin_synthase-like_b-brl"/>
</dbReference>
<evidence type="ECO:0000256" key="10">
    <source>
        <dbReference type="PROSITE-ProRule" id="PRU00524"/>
    </source>
</evidence>
<dbReference type="Gene3D" id="2.40.30.20">
    <property type="match status" value="2"/>
</dbReference>
<organism evidence="12 13">
    <name type="scientific">Litorimonas cladophorae</name>
    <dbReference type="NCBI Taxonomy" id="1220491"/>
    <lineage>
        <taxon>Bacteria</taxon>
        <taxon>Pseudomonadati</taxon>
        <taxon>Pseudomonadota</taxon>
        <taxon>Alphaproteobacteria</taxon>
        <taxon>Maricaulales</taxon>
        <taxon>Robiginitomaculaceae</taxon>
    </lineage>
</organism>
<keyword evidence="7" id="KW-0808">Transferase</keyword>
<evidence type="ECO:0000256" key="8">
    <source>
        <dbReference type="ARBA" id="ARBA00022737"/>
    </source>
</evidence>
<dbReference type="InterPro" id="IPR023366">
    <property type="entry name" value="ATP_synth_asu-like_sf"/>
</dbReference>
<comment type="catalytic activity">
    <reaction evidence="1">
        <text>2 6,7-dimethyl-8-(1-D-ribityl)lumazine + H(+) = 5-amino-6-(D-ribitylamino)uracil + riboflavin</text>
        <dbReference type="Rhea" id="RHEA:20772"/>
        <dbReference type="ChEBI" id="CHEBI:15378"/>
        <dbReference type="ChEBI" id="CHEBI:15934"/>
        <dbReference type="ChEBI" id="CHEBI:57986"/>
        <dbReference type="ChEBI" id="CHEBI:58201"/>
        <dbReference type="EC" id="2.5.1.9"/>
    </reaction>
</comment>
<dbReference type="GO" id="GO:0009231">
    <property type="term" value="P:riboflavin biosynthetic process"/>
    <property type="evidence" value="ECO:0007669"/>
    <property type="project" value="UniProtKB-KW"/>
</dbReference>
<dbReference type="InterPro" id="IPR001783">
    <property type="entry name" value="Lumazine-bd"/>
</dbReference>
<comment type="pathway">
    <text evidence="3">Cofactor biosynthesis; riboflavin biosynthesis; riboflavin from 2-hydroxy-3-oxobutyl phosphate and 5-amino-6-(D-ribitylamino)uracil: step 2/2.</text>
</comment>
<dbReference type="GO" id="GO:0004746">
    <property type="term" value="F:riboflavin synthase activity"/>
    <property type="evidence" value="ECO:0007669"/>
    <property type="project" value="UniProtKB-UniRule"/>
</dbReference>
<proteinExistence type="predicted"/>
<evidence type="ECO:0000256" key="2">
    <source>
        <dbReference type="ARBA" id="ARBA00002803"/>
    </source>
</evidence>
<evidence type="ECO:0000313" key="13">
    <source>
        <dbReference type="Proteomes" id="UP000600865"/>
    </source>
</evidence>
<dbReference type="SUPFAM" id="SSF63380">
    <property type="entry name" value="Riboflavin synthase domain-like"/>
    <property type="match status" value="2"/>
</dbReference>
<dbReference type="RefSeq" id="WP_189581287.1">
    <property type="nucleotide sequence ID" value="NZ_BMYV01000001.1"/>
</dbReference>
<comment type="caution">
    <text evidence="12">The sequence shown here is derived from an EMBL/GenBank/DDBJ whole genome shotgun (WGS) entry which is preliminary data.</text>
</comment>
<evidence type="ECO:0000259" key="11">
    <source>
        <dbReference type="PROSITE" id="PS51177"/>
    </source>
</evidence>
<gene>
    <name evidence="12" type="ORF">GCM10011309_06730</name>
</gene>
<evidence type="ECO:0000256" key="7">
    <source>
        <dbReference type="ARBA" id="ARBA00022679"/>
    </source>
</evidence>
<feature type="domain" description="Lumazine-binding" evidence="11">
    <location>
        <begin position="1"/>
        <end position="100"/>
    </location>
</feature>
<name>A0A918NDN8_9PROT</name>
<dbReference type="InterPro" id="IPR026017">
    <property type="entry name" value="Lumazine-bd_dom"/>
</dbReference>
<reference evidence="12 13" key="1">
    <citation type="journal article" date="2014" name="Int. J. Syst. Evol. Microbiol.">
        <title>Complete genome sequence of Corynebacterium casei LMG S-19264T (=DSM 44701T), isolated from a smear-ripened cheese.</title>
        <authorList>
            <consortium name="US DOE Joint Genome Institute (JGI-PGF)"/>
            <person name="Walter F."/>
            <person name="Albersmeier A."/>
            <person name="Kalinowski J."/>
            <person name="Ruckert C."/>
        </authorList>
    </citation>
    <scope>NUCLEOTIDE SEQUENCE [LARGE SCALE GENOMIC DNA]</scope>
    <source>
        <strain evidence="12 13">KCTC 23968</strain>
    </source>
</reference>
<dbReference type="NCBIfam" id="TIGR00187">
    <property type="entry name" value="ribE"/>
    <property type="match status" value="1"/>
</dbReference>
<evidence type="ECO:0000256" key="5">
    <source>
        <dbReference type="ARBA" id="ARBA00013950"/>
    </source>
</evidence>
<dbReference type="EC" id="2.5.1.9" evidence="4 9"/>
<dbReference type="PANTHER" id="PTHR21098">
    <property type="entry name" value="RIBOFLAVIN SYNTHASE ALPHA CHAIN"/>
    <property type="match status" value="1"/>
</dbReference>
<dbReference type="AlphaFoldDB" id="A0A918NDN8"/>
<feature type="repeat" description="Lumazine-binding" evidence="10">
    <location>
        <begin position="101"/>
        <end position="197"/>
    </location>
</feature>
<dbReference type="FunFam" id="2.40.30.20:FF:000004">
    <property type="entry name" value="Riboflavin synthase, alpha subunit"/>
    <property type="match status" value="1"/>
</dbReference>
<evidence type="ECO:0000313" key="12">
    <source>
        <dbReference type="EMBL" id="GGX59613.1"/>
    </source>
</evidence>
<feature type="domain" description="Lumazine-binding" evidence="11">
    <location>
        <begin position="101"/>
        <end position="197"/>
    </location>
</feature>
<evidence type="ECO:0000256" key="6">
    <source>
        <dbReference type="ARBA" id="ARBA00022619"/>
    </source>
</evidence>
<dbReference type="NCBIfam" id="NF006767">
    <property type="entry name" value="PRK09289.1"/>
    <property type="match status" value="1"/>
</dbReference>
<dbReference type="Pfam" id="PF00677">
    <property type="entry name" value="Lum_binding"/>
    <property type="match status" value="2"/>
</dbReference>
<dbReference type="CDD" id="cd00402">
    <property type="entry name" value="Riboflavin_synthase_like"/>
    <property type="match status" value="1"/>
</dbReference>
<dbReference type="Proteomes" id="UP000600865">
    <property type="component" value="Unassembled WGS sequence"/>
</dbReference>
<keyword evidence="8" id="KW-0677">Repeat</keyword>
<evidence type="ECO:0000256" key="4">
    <source>
        <dbReference type="ARBA" id="ARBA00012827"/>
    </source>
</evidence>
<accession>A0A918NDN8</accession>